<dbReference type="VEuPathDB" id="FungiDB:SCHCODRAFT_02742573"/>
<evidence type="ECO:0000256" key="1">
    <source>
        <dbReference type="SAM" id="MobiDB-lite"/>
    </source>
</evidence>
<dbReference type="EMBL" id="GL377303">
    <property type="protein sequence ID" value="EFJ00422.1"/>
    <property type="molecule type" value="Genomic_DNA"/>
</dbReference>
<evidence type="ECO:0000313" key="3">
    <source>
        <dbReference type="Proteomes" id="UP000007431"/>
    </source>
</evidence>
<sequence>MPGPFSSTRLSLVECLAQPADYSHIAHIIAEARRRLATTNNRLPTDPASATVAVGNTYFEAAVQTLAFYDGANAHDKAIFDKRHQVVLCARYFIFVARTDGVKVAKRKICEFFTIKNHRYLWRFIARELGPVHGENIANDLEHAFLTEDWAKIAKHLASMAAYSSLEADEQGRRSIQGQWSSIVKQPSERAQRADARVAEPGTVPDSDDSPQGDFVDEDEDDSDDEADDLAREAEAAEEYDSIRTHVFHSDLRDRADECRRGPMSASLAACNAAFKKTLEPAEKDLERTLATFCAKLNKLAEQFRGHGIKIAAQKDIPIPPLATWPYSYEALEAALDLQRCATAPRTTAATASSAPQYRTSTYPDAPSVGGSRASGQPSVTVSTLTRTTTVSDQSNFNSLSSRARHPSLPLSYASAAAQSVPIGTRSASGSTTGAPSSGTFCDSGISRSLTRTSSDAGRFSAAPGGSATTRVSGNMASDQAAEASTRNDSQASVPSSSHAPLGRSSHKRAQREDDLEDERVSKLRRYFPRAI</sequence>
<keyword evidence="3" id="KW-1185">Reference proteome</keyword>
<feature type="region of interest" description="Disordered" evidence="1">
    <location>
        <begin position="181"/>
        <end position="228"/>
    </location>
</feature>
<protein>
    <submittedName>
        <fullName evidence="2">Expressed protein</fullName>
    </submittedName>
</protein>
<feature type="region of interest" description="Disordered" evidence="1">
    <location>
        <begin position="424"/>
        <end position="520"/>
    </location>
</feature>
<dbReference type="AlphaFoldDB" id="D8PSZ6"/>
<feature type="compositionally biased region" description="Polar residues" evidence="1">
    <location>
        <begin position="446"/>
        <end position="456"/>
    </location>
</feature>
<feature type="compositionally biased region" description="Acidic residues" evidence="1">
    <location>
        <begin position="206"/>
        <end position="228"/>
    </location>
</feature>
<dbReference type="InParanoid" id="D8PSZ6"/>
<dbReference type="Proteomes" id="UP000007431">
    <property type="component" value="Unassembled WGS sequence"/>
</dbReference>
<feature type="compositionally biased region" description="Polar residues" evidence="1">
    <location>
        <begin position="467"/>
        <end position="499"/>
    </location>
</feature>
<feature type="compositionally biased region" description="Basic and acidic residues" evidence="1">
    <location>
        <begin position="187"/>
        <end position="198"/>
    </location>
</feature>
<feature type="compositionally biased region" description="Low complexity" evidence="1">
    <location>
        <begin position="424"/>
        <end position="440"/>
    </location>
</feature>
<evidence type="ECO:0000313" key="2">
    <source>
        <dbReference type="EMBL" id="EFJ00422.1"/>
    </source>
</evidence>
<reference evidence="2 3" key="1">
    <citation type="journal article" date="2010" name="Nat. Biotechnol.">
        <title>Genome sequence of the model mushroom Schizophyllum commune.</title>
        <authorList>
            <person name="Ohm R.A."/>
            <person name="de Jong J.F."/>
            <person name="Lugones L.G."/>
            <person name="Aerts A."/>
            <person name="Kothe E."/>
            <person name="Stajich J.E."/>
            <person name="de Vries R.P."/>
            <person name="Record E."/>
            <person name="Levasseur A."/>
            <person name="Baker S.E."/>
            <person name="Bartholomew K.A."/>
            <person name="Coutinho P.M."/>
            <person name="Erdmann S."/>
            <person name="Fowler T.J."/>
            <person name="Gathman A.C."/>
            <person name="Lombard V."/>
            <person name="Henrissat B."/>
            <person name="Knabe N."/>
            <person name="Kuees U."/>
            <person name="Lilly W.W."/>
            <person name="Lindquist E."/>
            <person name="Lucas S."/>
            <person name="Magnuson J.K."/>
            <person name="Piumi F."/>
            <person name="Raudaskoski M."/>
            <person name="Salamov A."/>
            <person name="Schmutz J."/>
            <person name="Schwarze F.W.M.R."/>
            <person name="vanKuyk P.A."/>
            <person name="Horton J.S."/>
            <person name="Grigoriev I.V."/>
            <person name="Woesten H.A.B."/>
        </authorList>
    </citation>
    <scope>NUCLEOTIDE SEQUENCE [LARGE SCALE GENOMIC DNA]</scope>
    <source>
        <strain evidence="3">H4-8 / FGSC 9210</strain>
    </source>
</reference>
<accession>D8PSZ6</accession>
<organism evidence="3">
    <name type="scientific">Schizophyllum commune (strain H4-8 / FGSC 9210)</name>
    <name type="common">Split gill fungus</name>
    <dbReference type="NCBI Taxonomy" id="578458"/>
    <lineage>
        <taxon>Eukaryota</taxon>
        <taxon>Fungi</taxon>
        <taxon>Dikarya</taxon>
        <taxon>Basidiomycota</taxon>
        <taxon>Agaricomycotina</taxon>
        <taxon>Agaricomycetes</taxon>
        <taxon>Agaricomycetidae</taxon>
        <taxon>Agaricales</taxon>
        <taxon>Schizophyllaceae</taxon>
        <taxon>Schizophyllum</taxon>
    </lineage>
</organism>
<proteinExistence type="predicted"/>
<name>D8PSZ6_SCHCM</name>
<dbReference type="HOGENOM" id="CLU_512059_0_0_1"/>
<feature type="region of interest" description="Disordered" evidence="1">
    <location>
        <begin position="348"/>
        <end position="387"/>
    </location>
</feature>
<gene>
    <name evidence="2" type="ORF">SCHCODRAFT_81473</name>
</gene>